<comment type="caution">
    <text evidence="1">The sequence shown here is derived from an EMBL/GenBank/DDBJ whole genome shotgun (WGS) entry which is preliminary data.</text>
</comment>
<organism evidence="1 2">
    <name type="scientific">Solidesulfovibrio fructosivorans JJ]</name>
    <dbReference type="NCBI Taxonomy" id="596151"/>
    <lineage>
        <taxon>Bacteria</taxon>
        <taxon>Pseudomonadati</taxon>
        <taxon>Thermodesulfobacteriota</taxon>
        <taxon>Desulfovibrionia</taxon>
        <taxon>Desulfovibrionales</taxon>
        <taxon>Desulfovibrionaceae</taxon>
        <taxon>Solidesulfovibrio</taxon>
    </lineage>
</organism>
<keyword evidence="2" id="KW-1185">Reference proteome</keyword>
<name>E1JR83_SOLFR</name>
<reference evidence="1 2" key="1">
    <citation type="submission" date="2010-08" db="EMBL/GenBank/DDBJ databases">
        <title>The draft genome of Desulfovibrio fructosovorans JJ.</title>
        <authorList>
            <consortium name="US DOE Joint Genome Institute (JGI-PGF)"/>
            <person name="Lucas S."/>
            <person name="Copeland A."/>
            <person name="Lapidus A."/>
            <person name="Cheng J.-F."/>
            <person name="Bruce D."/>
            <person name="Goodwin L."/>
            <person name="Pitluck S."/>
            <person name="Land M.L."/>
            <person name="Hauser L."/>
            <person name="Chang Y.-J."/>
            <person name="Jeffries C."/>
            <person name="Wall J.D."/>
            <person name="Stahl D.A."/>
            <person name="Arkin A.P."/>
            <person name="Dehal P."/>
            <person name="Stolyar S.M."/>
            <person name="Hazen T.C."/>
            <person name="Woyke T.J."/>
        </authorList>
    </citation>
    <scope>NUCLEOTIDE SEQUENCE [LARGE SCALE GENOMIC DNA]</scope>
    <source>
        <strain evidence="1 2">JJ</strain>
    </source>
</reference>
<protein>
    <submittedName>
        <fullName evidence="1">Uncharacterized protein</fullName>
    </submittedName>
</protein>
<dbReference type="AlphaFoldDB" id="E1JR83"/>
<accession>E1JR83</accession>
<evidence type="ECO:0000313" key="2">
    <source>
        <dbReference type="Proteomes" id="UP000006250"/>
    </source>
</evidence>
<evidence type="ECO:0000313" key="1">
    <source>
        <dbReference type="EMBL" id="EFL53084.1"/>
    </source>
</evidence>
<proteinExistence type="predicted"/>
<dbReference type="Proteomes" id="UP000006250">
    <property type="component" value="Unassembled WGS sequence"/>
</dbReference>
<dbReference type="RefSeq" id="WP_005990125.1">
    <property type="nucleotide sequence ID" value="NZ_AECZ01000001.1"/>
</dbReference>
<sequence>MAVRIPKDLIADCAAVAKEWGIRDMPGLESRMGDILQEAVKRRARFIQEVIDATPKGKLILKAAARGVWVGCKTREAMDFCPDQTA</sequence>
<gene>
    <name evidence="1" type="ORF">DesfrDRAFT_0132</name>
</gene>
<dbReference type="STRING" id="596151.DesfrDRAFT_0132"/>
<dbReference type="EMBL" id="AECZ01000001">
    <property type="protein sequence ID" value="EFL53084.1"/>
    <property type="molecule type" value="Genomic_DNA"/>
</dbReference>